<name>A0A484B6G8_DRONA</name>
<dbReference type="Gene3D" id="3.40.720.10">
    <property type="entry name" value="Alkaline Phosphatase, subunit A"/>
    <property type="match status" value="1"/>
</dbReference>
<dbReference type="Pfam" id="PF02995">
    <property type="entry name" value="DUF229"/>
    <property type="match status" value="1"/>
</dbReference>
<proteinExistence type="predicted"/>
<dbReference type="OrthoDB" id="413313at2759"/>
<dbReference type="InterPro" id="IPR017850">
    <property type="entry name" value="Alkaline_phosphatase_core_sf"/>
</dbReference>
<protein>
    <recommendedName>
        <fullName evidence="3">Sulfatase N-terminal domain-containing protein</fullName>
    </recommendedName>
</protein>
<comment type="caution">
    <text evidence="1">The sequence shown here is derived from an EMBL/GenBank/DDBJ whole genome shotgun (WGS) entry which is preliminary data.</text>
</comment>
<dbReference type="AlphaFoldDB" id="A0A484B6G8"/>
<evidence type="ECO:0000313" key="1">
    <source>
        <dbReference type="EMBL" id="TDG43660.1"/>
    </source>
</evidence>
<evidence type="ECO:0000313" key="2">
    <source>
        <dbReference type="Proteomes" id="UP000295192"/>
    </source>
</evidence>
<keyword evidence="2" id="KW-1185">Reference proteome</keyword>
<organism evidence="1 2">
    <name type="scientific">Drosophila navojoa</name>
    <name type="common">Fruit fly</name>
    <dbReference type="NCBI Taxonomy" id="7232"/>
    <lineage>
        <taxon>Eukaryota</taxon>
        <taxon>Metazoa</taxon>
        <taxon>Ecdysozoa</taxon>
        <taxon>Arthropoda</taxon>
        <taxon>Hexapoda</taxon>
        <taxon>Insecta</taxon>
        <taxon>Pterygota</taxon>
        <taxon>Neoptera</taxon>
        <taxon>Endopterygota</taxon>
        <taxon>Diptera</taxon>
        <taxon>Brachycera</taxon>
        <taxon>Muscomorpha</taxon>
        <taxon>Ephydroidea</taxon>
        <taxon>Drosophilidae</taxon>
        <taxon>Drosophila</taxon>
    </lineage>
</organism>
<gene>
    <name evidence="1" type="ORF">AWZ03_009903</name>
</gene>
<dbReference type="STRING" id="7232.A0A484B6G8"/>
<dbReference type="PANTHER" id="PTHR10974">
    <property type="entry name" value="FI08016P-RELATED"/>
    <property type="match status" value="1"/>
</dbReference>
<dbReference type="PANTHER" id="PTHR10974:SF9">
    <property type="entry name" value="DUF229 DOMAIN CONTAINING PROTEIN-RELATED"/>
    <property type="match status" value="1"/>
</dbReference>
<accession>A0A484B6G8</accession>
<sequence length="177" mass="20485">MTYCYGRRLANYYIYDYGRQFMQRFVAERPIWGMLWSNHFSHDDCFMPAAMEPKILGDLLGYRSDGSLEHTIMIFFADHGARFGSLLSLSEGYLEERLPMMFIYLPPWFRAQYPKYAEALALNQHRLSSNFDLHNTLKHIIELGGTPDGVGLPRSYNCPTCQSLLYPISISVTYVAI</sequence>
<dbReference type="Proteomes" id="UP000295192">
    <property type="component" value="Unassembled WGS sequence"/>
</dbReference>
<dbReference type="InterPro" id="IPR004245">
    <property type="entry name" value="DUF229"/>
</dbReference>
<reference evidence="1 2" key="1">
    <citation type="journal article" date="2019" name="J. Hered.">
        <title>An Improved Genome Assembly for Drosophila navojoa, the Basal Species in the mojavensis Cluster.</title>
        <authorList>
            <person name="Vanderlinde T."/>
            <person name="Dupim E.G."/>
            <person name="Nazario-Yepiz N.O."/>
            <person name="Carvalho A.B."/>
        </authorList>
    </citation>
    <scope>NUCLEOTIDE SEQUENCE [LARGE SCALE GENOMIC DNA]</scope>
    <source>
        <strain evidence="1">Navoj_Jal97</strain>
        <tissue evidence="1">Whole organism</tissue>
    </source>
</reference>
<dbReference type="EMBL" id="LSRL02000140">
    <property type="protein sequence ID" value="TDG43660.1"/>
    <property type="molecule type" value="Genomic_DNA"/>
</dbReference>
<evidence type="ECO:0008006" key="3">
    <source>
        <dbReference type="Google" id="ProtNLM"/>
    </source>
</evidence>
<dbReference type="GO" id="GO:0005615">
    <property type="term" value="C:extracellular space"/>
    <property type="evidence" value="ECO:0007669"/>
    <property type="project" value="TreeGrafter"/>
</dbReference>